<accession>A0A936ZX34</accession>
<dbReference type="Proteomes" id="UP000651057">
    <property type="component" value="Unassembled WGS sequence"/>
</dbReference>
<evidence type="ECO:0000259" key="1">
    <source>
        <dbReference type="Pfam" id="PF14028"/>
    </source>
</evidence>
<dbReference type="Pfam" id="PF14028">
    <property type="entry name" value="Lant_dehydr_C"/>
    <property type="match status" value="1"/>
</dbReference>
<organism evidence="2 3">
    <name type="scientific">Aquimarina mytili</name>
    <dbReference type="NCBI Taxonomy" id="874423"/>
    <lineage>
        <taxon>Bacteria</taxon>
        <taxon>Pseudomonadati</taxon>
        <taxon>Bacteroidota</taxon>
        <taxon>Flavobacteriia</taxon>
        <taxon>Flavobacteriales</taxon>
        <taxon>Flavobacteriaceae</taxon>
        <taxon>Aquimarina</taxon>
    </lineage>
</organism>
<keyword evidence="3" id="KW-1185">Reference proteome</keyword>
<dbReference type="InterPro" id="IPR023809">
    <property type="entry name" value="Thiopep_bacteriocin_synth_dom"/>
</dbReference>
<gene>
    <name evidence="2" type="ORF">JJQ60_20450</name>
</gene>
<name>A0A936ZX34_9FLAO</name>
<protein>
    <submittedName>
        <fullName evidence="2">Thiopeptide-type bacteriocin biosynthesis protein</fullName>
    </submittedName>
</protein>
<reference evidence="2" key="1">
    <citation type="submission" date="2021-01" db="EMBL/GenBank/DDBJ databases">
        <authorList>
            <person name="Zhong Y.L."/>
        </authorList>
    </citation>
    <scope>NUCLEOTIDE SEQUENCE</scope>
    <source>
        <strain evidence="2">KCTC 23302</strain>
    </source>
</reference>
<sequence length="291" mass="34999">MKRIFLLGDEWLYYKLYCGARMSDIILTETVKPLSEHLIKTKLIDKWFFIRYNDPDYHLRVRFHLHDVKKINEVILLINKALRSYVDDDIIFKIQVDTYQREIERYGSNTIEESEQMFYHESKMLLDAITSIQDEQLYFLFILKAVHQLLENFKYGVKEKVILVSRNKDNFKTEFNADKTLNKQLNKKYTSIKKEIADFFNTNHSNKTYDILDEVLLNKTNETTRIIDTILNHKKNDALEIPLNELISSYIHMMINRAFRSQQRFYELIVYDFLYKKYNADTMKTVSFNSN</sequence>
<evidence type="ECO:0000313" key="2">
    <source>
        <dbReference type="EMBL" id="MBL0685912.1"/>
    </source>
</evidence>
<evidence type="ECO:0000313" key="3">
    <source>
        <dbReference type="Proteomes" id="UP000651057"/>
    </source>
</evidence>
<dbReference type="EMBL" id="JAERQJ010000014">
    <property type="protein sequence ID" value="MBL0685912.1"/>
    <property type="molecule type" value="Genomic_DNA"/>
</dbReference>
<dbReference type="NCBIfam" id="TIGR03891">
    <property type="entry name" value="thiopep_ocin"/>
    <property type="match status" value="1"/>
</dbReference>
<dbReference type="AlphaFoldDB" id="A0A936ZX34"/>
<dbReference type="RefSeq" id="WP_201924379.1">
    <property type="nucleotide sequence ID" value="NZ_BAABAX010000024.1"/>
</dbReference>
<feature type="domain" description="Thiopeptide-type bacteriocin biosynthesis" evidence="1">
    <location>
        <begin position="11"/>
        <end position="278"/>
    </location>
</feature>
<comment type="caution">
    <text evidence="2">The sequence shown here is derived from an EMBL/GenBank/DDBJ whole genome shotgun (WGS) entry which is preliminary data.</text>
</comment>
<proteinExistence type="predicted"/>